<organism evidence="2 3">
    <name type="scientific">Penicillium cinerascens</name>
    <dbReference type="NCBI Taxonomy" id="70096"/>
    <lineage>
        <taxon>Eukaryota</taxon>
        <taxon>Fungi</taxon>
        <taxon>Dikarya</taxon>
        <taxon>Ascomycota</taxon>
        <taxon>Pezizomycotina</taxon>
        <taxon>Eurotiomycetes</taxon>
        <taxon>Eurotiomycetidae</taxon>
        <taxon>Eurotiales</taxon>
        <taxon>Aspergillaceae</taxon>
        <taxon>Penicillium</taxon>
    </lineage>
</organism>
<reference evidence="2" key="1">
    <citation type="submission" date="2022-12" db="EMBL/GenBank/DDBJ databases">
        <authorList>
            <person name="Petersen C."/>
        </authorList>
    </citation>
    <scope>NUCLEOTIDE SEQUENCE</scope>
    <source>
        <strain evidence="2">IBT 15544</strain>
    </source>
</reference>
<dbReference type="GeneID" id="83176066"/>
<proteinExistence type="predicted"/>
<evidence type="ECO:0000313" key="2">
    <source>
        <dbReference type="EMBL" id="KAJ5215296.1"/>
    </source>
</evidence>
<name>A0A9W9N8U2_9EURO</name>
<feature type="compositionally biased region" description="Basic and acidic residues" evidence="1">
    <location>
        <begin position="1"/>
        <end position="10"/>
    </location>
</feature>
<evidence type="ECO:0000256" key="1">
    <source>
        <dbReference type="SAM" id="MobiDB-lite"/>
    </source>
</evidence>
<keyword evidence="3" id="KW-1185">Reference proteome</keyword>
<dbReference type="OrthoDB" id="4323916at2759"/>
<dbReference type="Proteomes" id="UP001150904">
    <property type="component" value="Unassembled WGS sequence"/>
</dbReference>
<dbReference type="AlphaFoldDB" id="A0A9W9N8U2"/>
<gene>
    <name evidence="2" type="ORF">N7498_001703</name>
</gene>
<sequence>MDNPDHEHKSVAAPIQDPSCPALEHGEQCSIQTEEELPELILPQSSQSQTLHDPSQPLVEELKCLDQDSLHLSQPAAQMLRFYSMLWESYSAKKAHSQRLEKENEALRAININLCQERESLEYRHANQEALLVYFEDAFENVRRGILGVLKDWENCSPELVPERDSTHSNGGDPQLA</sequence>
<feature type="compositionally biased region" description="Polar residues" evidence="1">
    <location>
        <begin position="43"/>
        <end position="53"/>
    </location>
</feature>
<comment type="caution">
    <text evidence="2">The sequence shown here is derived from an EMBL/GenBank/DDBJ whole genome shotgun (WGS) entry which is preliminary data.</text>
</comment>
<reference evidence="2" key="2">
    <citation type="journal article" date="2023" name="IMA Fungus">
        <title>Comparative genomic study of the Penicillium genus elucidates a diverse pangenome and 15 lateral gene transfer events.</title>
        <authorList>
            <person name="Petersen C."/>
            <person name="Sorensen T."/>
            <person name="Nielsen M.R."/>
            <person name="Sondergaard T.E."/>
            <person name="Sorensen J.L."/>
            <person name="Fitzpatrick D.A."/>
            <person name="Frisvad J.C."/>
            <person name="Nielsen K.L."/>
        </authorList>
    </citation>
    <scope>NUCLEOTIDE SEQUENCE</scope>
    <source>
        <strain evidence="2">IBT 15544</strain>
    </source>
</reference>
<protein>
    <submittedName>
        <fullName evidence="2">Uncharacterized protein</fullName>
    </submittedName>
</protein>
<dbReference type="EMBL" id="JAPQKR010000005">
    <property type="protein sequence ID" value="KAJ5215296.1"/>
    <property type="molecule type" value="Genomic_DNA"/>
</dbReference>
<evidence type="ECO:0000313" key="3">
    <source>
        <dbReference type="Proteomes" id="UP001150904"/>
    </source>
</evidence>
<feature type="region of interest" description="Disordered" evidence="1">
    <location>
        <begin position="1"/>
        <end position="54"/>
    </location>
</feature>
<dbReference type="RefSeq" id="XP_058311109.1">
    <property type="nucleotide sequence ID" value="XM_058448765.1"/>
</dbReference>
<accession>A0A9W9N8U2</accession>